<evidence type="ECO:0000313" key="3">
    <source>
        <dbReference type="Proteomes" id="UP000003781"/>
    </source>
</evidence>
<dbReference type="RefSeq" id="WP_008275414.1">
    <property type="nucleotide sequence ID" value="NZ_AAXW01000013.1"/>
</dbReference>
<keyword evidence="1" id="KW-0812">Transmembrane</keyword>
<dbReference type="eggNOG" id="ENOG5032RVE">
    <property type="taxonomic scope" value="Bacteria"/>
</dbReference>
<comment type="caution">
    <text evidence="2">The sequence shown here is derived from an EMBL/GenBank/DDBJ whole genome shotgun (WGS) entry which is preliminary data.</text>
</comment>
<protein>
    <submittedName>
        <fullName evidence="2">Uncharacterized protein</fullName>
    </submittedName>
</protein>
<evidence type="ECO:0000256" key="1">
    <source>
        <dbReference type="SAM" id="Phobius"/>
    </source>
</evidence>
<keyword evidence="1" id="KW-1133">Transmembrane helix</keyword>
<feature type="transmembrane region" description="Helical" evidence="1">
    <location>
        <begin position="45"/>
        <end position="63"/>
    </location>
</feature>
<keyword evidence="3" id="KW-1185">Reference proteome</keyword>
<reference evidence="2 3" key="1">
    <citation type="submission" date="2007-03" db="EMBL/GenBank/DDBJ databases">
        <authorList>
            <person name="Stal L."/>
            <person name="Ferriera S."/>
            <person name="Johnson J."/>
            <person name="Kravitz S."/>
            <person name="Beeson K."/>
            <person name="Sutton G."/>
            <person name="Rogers Y.-H."/>
            <person name="Friedman R."/>
            <person name="Frazier M."/>
            <person name="Venter J.C."/>
        </authorList>
    </citation>
    <scope>NUCLEOTIDE SEQUENCE [LARGE SCALE GENOMIC DNA]</scope>
    <source>
        <strain evidence="2 3">CCY0110</strain>
    </source>
</reference>
<proteinExistence type="predicted"/>
<dbReference type="OrthoDB" id="532298at2"/>
<dbReference type="EMBL" id="AAXW01000013">
    <property type="protein sequence ID" value="EAZ91586.1"/>
    <property type="molecule type" value="Genomic_DNA"/>
</dbReference>
<feature type="transmembrane region" description="Helical" evidence="1">
    <location>
        <begin position="75"/>
        <end position="92"/>
    </location>
</feature>
<accession>A3IPU6</accession>
<gene>
    <name evidence="2" type="ORF">CY0110_13736</name>
</gene>
<organism evidence="2 3">
    <name type="scientific">Crocosphaera chwakensis CCY0110</name>
    <dbReference type="NCBI Taxonomy" id="391612"/>
    <lineage>
        <taxon>Bacteria</taxon>
        <taxon>Bacillati</taxon>
        <taxon>Cyanobacteriota</taxon>
        <taxon>Cyanophyceae</taxon>
        <taxon>Oscillatoriophycideae</taxon>
        <taxon>Chroococcales</taxon>
        <taxon>Aphanothecaceae</taxon>
        <taxon>Crocosphaera</taxon>
        <taxon>Crocosphaera chwakensis</taxon>
    </lineage>
</organism>
<dbReference type="AlphaFoldDB" id="A3IPU6"/>
<keyword evidence="1" id="KW-0472">Membrane</keyword>
<dbReference type="Proteomes" id="UP000003781">
    <property type="component" value="Unassembled WGS sequence"/>
</dbReference>
<name>A3IPU6_9CHRO</name>
<evidence type="ECO:0000313" key="2">
    <source>
        <dbReference type="EMBL" id="EAZ91586.1"/>
    </source>
</evidence>
<sequence>MENTLFDKIFRDDQGNIVIAQPPNLPLIVAVTAFLLKQFISNDNLYMIINIIAFGSFFTWGWMELFKGVNYLRRTFGLVALLGIIYAKFYNYF</sequence>